<keyword evidence="6 7" id="KW-0472">Membrane</keyword>
<evidence type="ECO:0000256" key="5">
    <source>
        <dbReference type="ARBA" id="ARBA00022989"/>
    </source>
</evidence>
<gene>
    <name evidence="8" type="ORF">AU511_08540</name>
</gene>
<keyword evidence="5 7" id="KW-1133">Transmembrane helix</keyword>
<evidence type="ECO:0000256" key="6">
    <source>
        <dbReference type="ARBA" id="ARBA00023136"/>
    </source>
</evidence>
<sequence>MMLNGFNSLFDRPDFGKLVLRVSFGAMMLFHGVHKLIAGIGGIQSMVMAHGLPGIVGYGVYVGEVIAPVLMILGILTRPSAFIFTLTMLAAYLLTDLTAALTLDKTGAWGIENMAVYFFAGLAILLLGGGRYSLASNPRWR</sequence>
<dbReference type="InterPro" id="IPR032808">
    <property type="entry name" value="DoxX"/>
</dbReference>
<comment type="caution">
    <text evidence="8">The sequence shown here is derived from an EMBL/GenBank/DDBJ whole genome shotgun (WGS) entry which is preliminary data.</text>
</comment>
<dbReference type="Proteomes" id="UP000194020">
    <property type="component" value="Unassembled WGS sequence"/>
</dbReference>
<feature type="transmembrane region" description="Helical" evidence="7">
    <location>
        <begin position="82"/>
        <end position="103"/>
    </location>
</feature>
<feature type="transmembrane region" description="Helical" evidence="7">
    <location>
        <begin position="55"/>
        <end position="76"/>
    </location>
</feature>
<dbReference type="Pfam" id="PF07681">
    <property type="entry name" value="DoxX"/>
    <property type="match status" value="1"/>
</dbReference>
<evidence type="ECO:0000256" key="7">
    <source>
        <dbReference type="SAM" id="Phobius"/>
    </source>
</evidence>
<dbReference type="AlphaFoldDB" id="A0A1X3RVC8"/>
<proteinExistence type="inferred from homology"/>
<feature type="transmembrane region" description="Helical" evidence="7">
    <location>
        <begin position="115"/>
        <end position="134"/>
    </location>
</feature>
<organism evidence="8 9">
    <name type="scientific">Lonsdalea iberica</name>
    <dbReference type="NCBI Taxonomy" id="1082703"/>
    <lineage>
        <taxon>Bacteria</taxon>
        <taxon>Pseudomonadati</taxon>
        <taxon>Pseudomonadota</taxon>
        <taxon>Gammaproteobacteria</taxon>
        <taxon>Enterobacterales</taxon>
        <taxon>Pectobacteriaceae</taxon>
        <taxon>Lonsdalea</taxon>
    </lineage>
</organism>
<evidence type="ECO:0000313" key="8">
    <source>
        <dbReference type="EMBL" id="OSN05933.1"/>
    </source>
</evidence>
<comment type="similarity">
    <text evidence="2">Belongs to the DoxX family.</text>
</comment>
<dbReference type="GO" id="GO:0005886">
    <property type="term" value="C:plasma membrane"/>
    <property type="evidence" value="ECO:0007669"/>
    <property type="project" value="UniProtKB-SubCell"/>
</dbReference>
<feature type="transmembrane region" description="Helical" evidence="7">
    <location>
        <begin position="20"/>
        <end position="43"/>
    </location>
</feature>
<evidence type="ECO:0000256" key="4">
    <source>
        <dbReference type="ARBA" id="ARBA00022692"/>
    </source>
</evidence>
<dbReference type="InterPro" id="IPR051907">
    <property type="entry name" value="DoxX-like_oxidoreductase"/>
</dbReference>
<protein>
    <submittedName>
        <fullName evidence="8">GntR family transcriptional regulator</fullName>
    </submittedName>
</protein>
<dbReference type="EMBL" id="LUTP01000017">
    <property type="protein sequence ID" value="OSN05933.1"/>
    <property type="molecule type" value="Genomic_DNA"/>
</dbReference>
<evidence type="ECO:0000313" key="9">
    <source>
        <dbReference type="Proteomes" id="UP000194020"/>
    </source>
</evidence>
<keyword evidence="4 7" id="KW-0812">Transmembrane</keyword>
<dbReference type="PANTHER" id="PTHR33452:SF1">
    <property type="entry name" value="INNER MEMBRANE PROTEIN YPHA-RELATED"/>
    <property type="match status" value="1"/>
</dbReference>
<name>A0A1X3RVC8_9GAMM</name>
<reference evidence="8 9" key="1">
    <citation type="submission" date="2016-02" db="EMBL/GenBank/DDBJ databases">
        <title>Species-wide whole genome sequencing reveals diversity, host range in Lonsdalea quercina.</title>
        <authorList>
            <person name="Li Y."/>
        </authorList>
    </citation>
    <scope>NUCLEOTIDE SEQUENCE [LARGE SCALE GENOMIC DNA]</scope>
    <source>
        <strain evidence="8 9">LMG 26264</strain>
    </source>
</reference>
<evidence type="ECO:0000256" key="2">
    <source>
        <dbReference type="ARBA" id="ARBA00006679"/>
    </source>
</evidence>
<evidence type="ECO:0000256" key="3">
    <source>
        <dbReference type="ARBA" id="ARBA00022475"/>
    </source>
</evidence>
<accession>A0A1X3RVC8</accession>
<comment type="subcellular location">
    <subcellularLocation>
        <location evidence="1">Cell membrane</location>
        <topology evidence="1">Multi-pass membrane protein</topology>
    </subcellularLocation>
</comment>
<evidence type="ECO:0000256" key="1">
    <source>
        <dbReference type="ARBA" id="ARBA00004651"/>
    </source>
</evidence>
<dbReference type="PANTHER" id="PTHR33452">
    <property type="entry name" value="OXIDOREDUCTASE CATD-RELATED"/>
    <property type="match status" value="1"/>
</dbReference>
<keyword evidence="3" id="KW-1003">Cell membrane</keyword>